<evidence type="ECO:0000256" key="7">
    <source>
        <dbReference type="SAM" id="SignalP"/>
    </source>
</evidence>
<dbReference type="PaxDb" id="2903-EOD25789"/>
<dbReference type="Proteomes" id="UP000013827">
    <property type="component" value="Unassembled WGS sequence"/>
</dbReference>
<evidence type="ECO:0000256" key="3">
    <source>
        <dbReference type="ARBA" id="ARBA00022896"/>
    </source>
</evidence>
<keyword evidence="2" id="KW-0479">Metal-binding</keyword>
<feature type="chain" id="PRO_5044291512" description="Fe2OG dioxygenase domain-containing protein" evidence="7">
    <location>
        <begin position="24"/>
        <end position="363"/>
    </location>
</feature>
<dbReference type="GO" id="GO:0031418">
    <property type="term" value="F:L-ascorbic acid binding"/>
    <property type="evidence" value="ECO:0007669"/>
    <property type="project" value="UniProtKB-KW"/>
</dbReference>
<feature type="domain" description="Fe2OG dioxygenase" evidence="8">
    <location>
        <begin position="251"/>
        <end position="344"/>
    </location>
</feature>
<proteinExistence type="predicted"/>
<dbReference type="InterPro" id="IPR005123">
    <property type="entry name" value="Oxoglu/Fe-dep_dioxygenase_dom"/>
</dbReference>
<dbReference type="GO" id="GO:0016705">
    <property type="term" value="F:oxidoreductase activity, acting on paired donors, with incorporation or reduction of molecular oxygen"/>
    <property type="evidence" value="ECO:0007669"/>
    <property type="project" value="InterPro"/>
</dbReference>
<keyword evidence="7" id="KW-0732">Signal</keyword>
<evidence type="ECO:0000256" key="1">
    <source>
        <dbReference type="ARBA" id="ARBA00001961"/>
    </source>
</evidence>
<reference evidence="9" key="2">
    <citation type="submission" date="2024-10" db="UniProtKB">
        <authorList>
            <consortium name="EnsemblProtists"/>
        </authorList>
    </citation>
    <scope>IDENTIFICATION</scope>
</reference>
<dbReference type="SMART" id="SM00702">
    <property type="entry name" value="P4Hc"/>
    <property type="match status" value="1"/>
</dbReference>
<keyword evidence="4" id="KW-0223">Dioxygenase</keyword>
<dbReference type="PANTHER" id="PTHR24014">
    <property type="entry name" value="2-OXOGLUTARATE AND IRON-DEPENDENT OXYGENASE DOMAIN-CONTAINING PROTEIN 2"/>
    <property type="match status" value="1"/>
</dbReference>
<dbReference type="GO" id="GO:0005506">
    <property type="term" value="F:iron ion binding"/>
    <property type="evidence" value="ECO:0007669"/>
    <property type="project" value="InterPro"/>
</dbReference>
<keyword evidence="6" id="KW-0408">Iron</keyword>
<evidence type="ECO:0000256" key="4">
    <source>
        <dbReference type="ARBA" id="ARBA00022964"/>
    </source>
</evidence>
<dbReference type="Pfam" id="PF25238">
    <property type="entry name" value="OGFOD2-like"/>
    <property type="match status" value="1"/>
</dbReference>
<dbReference type="InterPro" id="IPR006620">
    <property type="entry name" value="Pro_4_hyd_alph"/>
</dbReference>
<keyword evidence="3" id="KW-0847">Vitamin C</keyword>
<sequence>MKRSEPRGTIFLNLAWLRTAALALRRLISRGTLARVALAQRLGIPPSAATQRQHGIDCACYYTENLFVRSPVEGHFCFEGRTAFERRERPLLESLSFEARDELLSRLEAEAARRRGIVPAAAARKARVAAEYSPLRPELWTLCERWLHRDFVDLVEQARAGELRAPPQLAPGIYTLPVFSELFCRLLTEELAHFGASGLPVGQPNSMNRHGALLDELGLSAGLLDPLLSDWLRPLCAALPPLAAAGGASIDHHKAFVVAYRLGEDESLSMHVDNAEVTLNVNLGGGFEQGELLFYGRTAHPLAHHDWHDGGGVGHGVLHLGAQAHAALPITSGERLNLVIWMRSRARRREAGCPMCGQTDRLL</sequence>
<dbReference type="KEGG" id="ehx:EMIHUDRAFT_450384"/>
<keyword evidence="10" id="KW-1185">Reference proteome</keyword>
<evidence type="ECO:0000256" key="5">
    <source>
        <dbReference type="ARBA" id="ARBA00023002"/>
    </source>
</evidence>
<dbReference type="PROSITE" id="PS51471">
    <property type="entry name" value="FE2OG_OXY"/>
    <property type="match status" value="1"/>
</dbReference>
<dbReference type="OMA" id="TIMEIYA"/>
<evidence type="ECO:0000256" key="6">
    <source>
        <dbReference type="ARBA" id="ARBA00023004"/>
    </source>
</evidence>
<dbReference type="EnsemblProtists" id="EOD25789">
    <property type="protein sequence ID" value="EOD25789"/>
    <property type="gene ID" value="EMIHUDRAFT_450384"/>
</dbReference>
<evidence type="ECO:0000256" key="2">
    <source>
        <dbReference type="ARBA" id="ARBA00022723"/>
    </source>
</evidence>
<dbReference type="HOGENOM" id="CLU_045835_1_0_1"/>
<evidence type="ECO:0000313" key="10">
    <source>
        <dbReference type="Proteomes" id="UP000013827"/>
    </source>
</evidence>
<dbReference type="AlphaFoldDB" id="A0A0D3JQK4"/>
<evidence type="ECO:0000313" key="9">
    <source>
        <dbReference type="EnsemblProtists" id="EOD25789"/>
    </source>
</evidence>
<name>A0A0D3JQK4_EMIH1</name>
<comment type="cofactor">
    <cofactor evidence="1">
        <name>L-ascorbate</name>
        <dbReference type="ChEBI" id="CHEBI:38290"/>
    </cofactor>
</comment>
<dbReference type="GeneID" id="17271335"/>
<dbReference type="RefSeq" id="XP_005778218.1">
    <property type="nucleotide sequence ID" value="XM_005778161.1"/>
</dbReference>
<dbReference type="GO" id="GO:0051213">
    <property type="term" value="F:dioxygenase activity"/>
    <property type="evidence" value="ECO:0007669"/>
    <property type="project" value="UniProtKB-KW"/>
</dbReference>
<evidence type="ECO:0000259" key="8">
    <source>
        <dbReference type="PROSITE" id="PS51471"/>
    </source>
</evidence>
<protein>
    <recommendedName>
        <fullName evidence="8">Fe2OG dioxygenase domain-containing protein</fullName>
    </recommendedName>
</protein>
<keyword evidence="5" id="KW-0560">Oxidoreductase</keyword>
<reference evidence="10" key="1">
    <citation type="journal article" date="2013" name="Nature">
        <title>Pan genome of the phytoplankton Emiliania underpins its global distribution.</title>
        <authorList>
            <person name="Read B.A."/>
            <person name="Kegel J."/>
            <person name="Klute M.J."/>
            <person name="Kuo A."/>
            <person name="Lefebvre S.C."/>
            <person name="Maumus F."/>
            <person name="Mayer C."/>
            <person name="Miller J."/>
            <person name="Monier A."/>
            <person name="Salamov A."/>
            <person name="Young J."/>
            <person name="Aguilar M."/>
            <person name="Claverie J.M."/>
            <person name="Frickenhaus S."/>
            <person name="Gonzalez K."/>
            <person name="Herman E.K."/>
            <person name="Lin Y.C."/>
            <person name="Napier J."/>
            <person name="Ogata H."/>
            <person name="Sarno A.F."/>
            <person name="Shmutz J."/>
            <person name="Schroeder D."/>
            <person name="de Vargas C."/>
            <person name="Verret F."/>
            <person name="von Dassow P."/>
            <person name="Valentin K."/>
            <person name="Van de Peer Y."/>
            <person name="Wheeler G."/>
            <person name="Dacks J.B."/>
            <person name="Delwiche C.F."/>
            <person name="Dyhrman S.T."/>
            <person name="Glockner G."/>
            <person name="John U."/>
            <person name="Richards T."/>
            <person name="Worden A.Z."/>
            <person name="Zhang X."/>
            <person name="Grigoriev I.V."/>
            <person name="Allen A.E."/>
            <person name="Bidle K."/>
            <person name="Borodovsky M."/>
            <person name="Bowler C."/>
            <person name="Brownlee C."/>
            <person name="Cock J.M."/>
            <person name="Elias M."/>
            <person name="Gladyshev V.N."/>
            <person name="Groth M."/>
            <person name="Guda C."/>
            <person name="Hadaegh A."/>
            <person name="Iglesias-Rodriguez M.D."/>
            <person name="Jenkins J."/>
            <person name="Jones B.M."/>
            <person name="Lawson T."/>
            <person name="Leese F."/>
            <person name="Lindquist E."/>
            <person name="Lobanov A."/>
            <person name="Lomsadze A."/>
            <person name="Malik S.B."/>
            <person name="Marsh M.E."/>
            <person name="Mackinder L."/>
            <person name="Mock T."/>
            <person name="Mueller-Roeber B."/>
            <person name="Pagarete A."/>
            <person name="Parker M."/>
            <person name="Probert I."/>
            <person name="Quesneville H."/>
            <person name="Raines C."/>
            <person name="Rensing S.A."/>
            <person name="Riano-Pachon D.M."/>
            <person name="Richier S."/>
            <person name="Rokitta S."/>
            <person name="Shiraiwa Y."/>
            <person name="Soanes D.M."/>
            <person name="van der Giezen M."/>
            <person name="Wahlund T.M."/>
            <person name="Williams B."/>
            <person name="Wilson W."/>
            <person name="Wolfe G."/>
            <person name="Wurch L.L."/>
        </authorList>
    </citation>
    <scope>NUCLEOTIDE SEQUENCE</scope>
</reference>
<feature type="signal peptide" evidence="7">
    <location>
        <begin position="1"/>
        <end position="23"/>
    </location>
</feature>
<dbReference type="eggNOG" id="KOG1971">
    <property type="taxonomic scope" value="Eukaryota"/>
</dbReference>
<organism evidence="9 10">
    <name type="scientific">Emiliania huxleyi (strain CCMP1516)</name>
    <dbReference type="NCBI Taxonomy" id="280463"/>
    <lineage>
        <taxon>Eukaryota</taxon>
        <taxon>Haptista</taxon>
        <taxon>Haptophyta</taxon>
        <taxon>Prymnesiophyceae</taxon>
        <taxon>Isochrysidales</taxon>
        <taxon>Noelaerhabdaceae</taxon>
        <taxon>Emiliania</taxon>
    </lineage>
</organism>
<accession>A0A0D3JQK4</accession>
<dbReference type="PANTHER" id="PTHR24014:SF4">
    <property type="entry name" value="2-OXOGLUTARATE AND IRON-DEPENDENT OXYGENASE DOMAIN-CONTAINING PROTEIN 2"/>
    <property type="match status" value="1"/>
</dbReference>